<dbReference type="InterPro" id="IPR036390">
    <property type="entry name" value="WH_DNA-bd_sf"/>
</dbReference>
<accession>A0ABV1K8K0</accession>
<keyword evidence="2" id="KW-1185">Reference proteome</keyword>
<dbReference type="Gene3D" id="1.10.10.10">
    <property type="entry name" value="Winged helix-like DNA-binding domain superfamily/Winged helix DNA-binding domain"/>
    <property type="match status" value="1"/>
</dbReference>
<reference evidence="1 2" key="1">
    <citation type="submission" date="2024-03" db="EMBL/GenBank/DDBJ databases">
        <title>Draft genome sequence of Pseudonocardia nematodicida JCM 31783.</title>
        <authorList>
            <person name="Butdee W."/>
            <person name="Duangmal K."/>
        </authorList>
    </citation>
    <scope>NUCLEOTIDE SEQUENCE [LARGE SCALE GENOMIC DNA]</scope>
    <source>
        <strain evidence="1 2">JCM 31783</strain>
    </source>
</reference>
<evidence type="ECO:0000313" key="2">
    <source>
        <dbReference type="Proteomes" id="UP001494902"/>
    </source>
</evidence>
<gene>
    <name evidence="1" type="ORF">WIS52_10005</name>
</gene>
<name>A0ABV1K8K0_9PSEU</name>
<dbReference type="Proteomes" id="UP001494902">
    <property type="component" value="Unassembled WGS sequence"/>
</dbReference>
<evidence type="ECO:0000313" key="1">
    <source>
        <dbReference type="EMBL" id="MEQ3550805.1"/>
    </source>
</evidence>
<dbReference type="InterPro" id="IPR036388">
    <property type="entry name" value="WH-like_DNA-bd_sf"/>
</dbReference>
<protein>
    <submittedName>
        <fullName evidence="1">Helix-turn-helix domain-containing protein</fullName>
    </submittedName>
</protein>
<organism evidence="1 2">
    <name type="scientific">Pseudonocardia nematodicida</name>
    <dbReference type="NCBI Taxonomy" id="1206997"/>
    <lineage>
        <taxon>Bacteria</taxon>
        <taxon>Bacillati</taxon>
        <taxon>Actinomycetota</taxon>
        <taxon>Actinomycetes</taxon>
        <taxon>Pseudonocardiales</taxon>
        <taxon>Pseudonocardiaceae</taxon>
        <taxon>Pseudonocardia</taxon>
    </lineage>
</organism>
<dbReference type="CDD" id="cd00090">
    <property type="entry name" value="HTH_ARSR"/>
    <property type="match status" value="1"/>
</dbReference>
<dbReference type="InterPro" id="IPR011991">
    <property type="entry name" value="ArsR-like_HTH"/>
</dbReference>
<proteinExistence type="predicted"/>
<dbReference type="EMBL" id="JBEDNQ010000003">
    <property type="protein sequence ID" value="MEQ3550805.1"/>
    <property type="molecule type" value="Genomic_DNA"/>
</dbReference>
<dbReference type="RefSeq" id="WP_349297852.1">
    <property type="nucleotide sequence ID" value="NZ_JBEDNQ010000003.1"/>
</dbReference>
<comment type="caution">
    <text evidence="1">The sequence shown here is derived from an EMBL/GenBank/DDBJ whole genome shotgun (WGS) entry which is preliminary data.</text>
</comment>
<sequence>MPKEPYTLTDPARLRALSHPLRVELLEVVGLERTATATRCAELTGESVASCAYHLGILAKYGFVEPAEGGRGREKPWRLVQYGQSWGVQDDMDPETAMAAETLSEVYVDRAAEKMKRWYRRSSQETAAWRDAAGFSGGATWMTNEELAELSQEFVGIARRFADRARDPAARPAGARPVEMFMGAWLPRPPDYATPGAAPEETGGSTS</sequence>
<dbReference type="SUPFAM" id="SSF46785">
    <property type="entry name" value="Winged helix' DNA-binding domain"/>
    <property type="match status" value="1"/>
</dbReference>